<keyword evidence="1" id="KW-0472">Membrane</keyword>
<dbReference type="AlphaFoldDB" id="A0A037ZNT1"/>
<evidence type="ECO:0000256" key="1">
    <source>
        <dbReference type="SAM" id="Phobius"/>
    </source>
</evidence>
<organism evidence="2 3">
    <name type="scientific">Actibacterium mucosum KCTC 23349</name>
    <dbReference type="NCBI Taxonomy" id="1454373"/>
    <lineage>
        <taxon>Bacteria</taxon>
        <taxon>Pseudomonadati</taxon>
        <taxon>Pseudomonadota</taxon>
        <taxon>Alphaproteobacteria</taxon>
        <taxon>Rhodobacterales</taxon>
        <taxon>Roseobacteraceae</taxon>
        <taxon>Actibacterium</taxon>
    </lineage>
</organism>
<protein>
    <submittedName>
        <fullName evidence="2">Uncharacterized protein</fullName>
    </submittedName>
</protein>
<keyword evidence="3" id="KW-1185">Reference proteome</keyword>
<dbReference type="Proteomes" id="UP000026249">
    <property type="component" value="Unassembled WGS sequence"/>
</dbReference>
<gene>
    <name evidence="2" type="ORF">ACMU_01595</name>
</gene>
<reference evidence="2 3" key="1">
    <citation type="submission" date="2014-03" db="EMBL/GenBank/DDBJ databases">
        <title>Draft Genome Sequence of Actibacterium mucosum KCTC 23349, a Marine Alphaproteobacterium with Complex Ionic Requirements Isolated from Mediterranean Seawater at Malvarrosa Beach, Valencia, Spain.</title>
        <authorList>
            <person name="Arahal D.R."/>
            <person name="Shao Z."/>
            <person name="Lai Q."/>
            <person name="Pujalte M.J."/>
        </authorList>
    </citation>
    <scope>NUCLEOTIDE SEQUENCE [LARGE SCALE GENOMIC DNA]</scope>
    <source>
        <strain evidence="2 3">KCTC 23349</strain>
    </source>
</reference>
<name>A0A037ZNT1_9RHOB</name>
<feature type="transmembrane region" description="Helical" evidence="1">
    <location>
        <begin position="48"/>
        <end position="67"/>
    </location>
</feature>
<proteinExistence type="predicted"/>
<keyword evidence="1" id="KW-1133">Transmembrane helix</keyword>
<accession>A0A037ZNT1</accession>
<comment type="caution">
    <text evidence="2">The sequence shown here is derived from an EMBL/GenBank/DDBJ whole genome shotgun (WGS) entry which is preliminary data.</text>
</comment>
<evidence type="ECO:0000313" key="3">
    <source>
        <dbReference type="Proteomes" id="UP000026249"/>
    </source>
</evidence>
<evidence type="ECO:0000313" key="2">
    <source>
        <dbReference type="EMBL" id="KAJ57213.1"/>
    </source>
</evidence>
<sequence>MTSNQEIFKERLQRIEQMRGPLGTASPTATAAPAADVVKERKPSSMKALITVTGVVFALAVGLVAFVTTVPPEKLKSVLAPGDDTATAIAVGPSA</sequence>
<dbReference type="EMBL" id="JFKE01000001">
    <property type="protein sequence ID" value="KAJ57213.1"/>
    <property type="molecule type" value="Genomic_DNA"/>
</dbReference>
<keyword evidence="1" id="KW-0812">Transmembrane</keyword>